<comment type="caution">
    <text evidence="2">The sequence shown here is derived from an EMBL/GenBank/DDBJ whole genome shotgun (WGS) entry which is preliminary data.</text>
</comment>
<dbReference type="EMBL" id="JAQQWL010000015">
    <property type="protein sequence ID" value="KAK8040858.1"/>
    <property type="molecule type" value="Genomic_DNA"/>
</dbReference>
<dbReference type="RefSeq" id="XP_066708403.1">
    <property type="nucleotide sequence ID" value="XM_066865274.1"/>
</dbReference>
<dbReference type="PANTHER" id="PTHR24148">
    <property type="entry name" value="ANKYRIN REPEAT DOMAIN-CONTAINING PROTEIN 39 HOMOLOG-RELATED"/>
    <property type="match status" value="1"/>
</dbReference>
<organism evidence="2 3">
    <name type="scientific">Apiospora phragmitis</name>
    <dbReference type="NCBI Taxonomy" id="2905665"/>
    <lineage>
        <taxon>Eukaryota</taxon>
        <taxon>Fungi</taxon>
        <taxon>Dikarya</taxon>
        <taxon>Ascomycota</taxon>
        <taxon>Pezizomycotina</taxon>
        <taxon>Sordariomycetes</taxon>
        <taxon>Xylariomycetidae</taxon>
        <taxon>Amphisphaeriales</taxon>
        <taxon>Apiosporaceae</taxon>
        <taxon>Apiospora</taxon>
    </lineage>
</organism>
<proteinExistence type="predicted"/>
<evidence type="ECO:0000313" key="3">
    <source>
        <dbReference type="Proteomes" id="UP001480595"/>
    </source>
</evidence>
<name>A0ABR1T2Q4_9PEZI</name>
<keyword evidence="3" id="KW-1185">Reference proteome</keyword>
<gene>
    <name evidence="2" type="ORF">PG994_013865</name>
</gene>
<evidence type="ECO:0000259" key="1">
    <source>
        <dbReference type="Pfam" id="PF06985"/>
    </source>
</evidence>
<sequence>MACNGILGDQPYHYRPLEAGHIRLLGVYPERKHQVKCEIIHVSLDQLHPYTAISYAWGGGGTGLKESIRLYHEESQCDLPVASSLYGALAALHDKQKSIWVWVDALCIDQQNRDERSQQVRLMTSIYSLASSVATWLGPEADGSNDAVRFLQDMADKADSPREVSMLIRSGHKSGSLAAVVSLFARNYWQRFWIMQEVLNAPDDPIVYCGSTKVSWKVYRKASDVFLAHRAEINEVTERKMDEWSRVPYQFSTSQATNLTNPSAMRLCFMFFAFIDESSPRIRETSSMASWAFSPESISQEFQPNYDKSVKFVYSDIVDTLINMTGRLDVICDAIHFPLYTGAHSLPSFVPDWSHILQTSAMGHRFRFSASKKRRADTRFTDPHLNKLQFKGIYLEMVERQGVAVGTHCRSSDWLMAFLHWRALVLQYVERIAPDVAVSIQDEFAETLCLGQTPGSWTSRPRQWLEVCYHVLATLLRARLPHLALDAELRRHAEDDDVAMRVDLGPGESPRQFLQTHFGNRMMGRCFFLTRRGRLGMGTGYMAPGDIIVVPPGCSTPVLLRAEGPRGEYRFVGTCIFTVIWMVGRSTCWMRES</sequence>
<evidence type="ECO:0000313" key="2">
    <source>
        <dbReference type="EMBL" id="KAK8040858.1"/>
    </source>
</evidence>
<dbReference type="Proteomes" id="UP001480595">
    <property type="component" value="Unassembled WGS sequence"/>
</dbReference>
<dbReference type="InterPro" id="IPR010730">
    <property type="entry name" value="HET"/>
</dbReference>
<reference evidence="2 3" key="1">
    <citation type="submission" date="2023-01" db="EMBL/GenBank/DDBJ databases">
        <title>Analysis of 21 Apiospora genomes using comparative genomics revels a genus with tremendous synthesis potential of carbohydrate active enzymes and secondary metabolites.</title>
        <authorList>
            <person name="Sorensen T."/>
        </authorList>
    </citation>
    <scope>NUCLEOTIDE SEQUENCE [LARGE SCALE GENOMIC DNA]</scope>
    <source>
        <strain evidence="2 3">CBS 135458</strain>
    </source>
</reference>
<dbReference type="PANTHER" id="PTHR24148:SF73">
    <property type="entry name" value="HET DOMAIN PROTEIN (AFU_ORTHOLOGUE AFUA_8G01020)"/>
    <property type="match status" value="1"/>
</dbReference>
<dbReference type="Pfam" id="PF26639">
    <property type="entry name" value="Het-6_barrel"/>
    <property type="match status" value="1"/>
</dbReference>
<dbReference type="GeneID" id="92098337"/>
<protein>
    <submittedName>
        <fullName evidence="2">Heterokaryon incompatibility protein-domain-containing protein</fullName>
    </submittedName>
</protein>
<dbReference type="Pfam" id="PF06985">
    <property type="entry name" value="HET"/>
    <property type="match status" value="1"/>
</dbReference>
<feature type="domain" description="Heterokaryon incompatibility" evidence="1">
    <location>
        <begin position="50"/>
        <end position="197"/>
    </location>
</feature>
<accession>A0ABR1T2Q4</accession>
<dbReference type="InterPro" id="IPR052895">
    <property type="entry name" value="HetReg/Transcr_Mod"/>
</dbReference>